<dbReference type="STRING" id="312017.I7MJ08"/>
<keyword evidence="14" id="KW-1185">Reference proteome</keyword>
<dbReference type="SMART" id="SM00744">
    <property type="entry name" value="RINGv"/>
    <property type="match status" value="1"/>
</dbReference>
<dbReference type="PROSITE" id="PS51292">
    <property type="entry name" value="ZF_RING_CH"/>
    <property type="match status" value="1"/>
</dbReference>
<dbReference type="EMBL" id="GG662435">
    <property type="protein sequence ID" value="EAS04922.1"/>
    <property type="molecule type" value="Genomic_DNA"/>
</dbReference>
<evidence type="ECO:0000256" key="5">
    <source>
        <dbReference type="ARBA" id="ARBA00022771"/>
    </source>
</evidence>
<dbReference type="GO" id="GO:0016020">
    <property type="term" value="C:membrane"/>
    <property type="evidence" value="ECO:0007669"/>
    <property type="project" value="UniProtKB-SubCell"/>
</dbReference>
<keyword evidence="5" id="KW-0863">Zinc-finger</keyword>
<name>I7MJ08_TETTS</name>
<proteinExistence type="predicted"/>
<keyword evidence="2" id="KW-0808">Transferase</keyword>
<evidence type="ECO:0000256" key="3">
    <source>
        <dbReference type="ARBA" id="ARBA00022692"/>
    </source>
</evidence>
<dbReference type="KEGG" id="tet:TTHERM_00684660"/>
<reference evidence="14" key="1">
    <citation type="journal article" date="2006" name="PLoS Biol.">
        <title>Macronuclear genome sequence of the ciliate Tetrahymena thermophila, a model eukaryote.</title>
        <authorList>
            <person name="Eisen J.A."/>
            <person name="Coyne R.S."/>
            <person name="Wu M."/>
            <person name="Wu D."/>
            <person name="Thiagarajan M."/>
            <person name="Wortman J.R."/>
            <person name="Badger J.H."/>
            <person name="Ren Q."/>
            <person name="Amedeo P."/>
            <person name="Jones K.M."/>
            <person name="Tallon L.J."/>
            <person name="Delcher A.L."/>
            <person name="Salzberg S.L."/>
            <person name="Silva J.C."/>
            <person name="Haas B.J."/>
            <person name="Majoros W.H."/>
            <person name="Farzad M."/>
            <person name="Carlton J.M."/>
            <person name="Smith R.K. Jr."/>
            <person name="Garg J."/>
            <person name="Pearlman R.E."/>
            <person name="Karrer K.M."/>
            <person name="Sun L."/>
            <person name="Manning G."/>
            <person name="Elde N.C."/>
            <person name="Turkewitz A.P."/>
            <person name="Asai D.J."/>
            <person name="Wilkes D.E."/>
            <person name="Wang Y."/>
            <person name="Cai H."/>
            <person name="Collins K."/>
            <person name="Stewart B.A."/>
            <person name="Lee S.R."/>
            <person name="Wilamowska K."/>
            <person name="Weinberg Z."/>
            <person name="Ruzzo W.L."/>
            <person name="Wloga D."/>
            <person name="Gaertig J."/>
            <person name="Frankel J."/>
            <person name="Tsao C.-C."/>
            <person name="Gorovsky M.A."/>
            <person name="Keeling P.J."/>
            <person name="Waller R.F."/>
            <person name="Patron N.J."/>
            <person name="Cherry J.M."/>
            <person name="Stover N.A."/>
            <person name="Krieger C.J."/>
            <person name="del Toro C."/>
            <person name="Ryder H.F."/>
            <person name="Williamson S.C."/>
            <person name="Barbeau R.A."/>
            <person name="Hamilton E.P."/>
            <person name="Orias E."/>
        </authorList>
    </citation>
    <scope>NUCLEOTIDE SEQUENCE [LARGE SCALE GENOMIC DNA]</scope>
    <source>
        <strain evidence="14">SB210</strain>
    </source>
</reference>
<dbReference type="CDD" id="cd16495">
    <property type="entry name" value="RING_CH-C4HC3_MARCH"/>
    <property type="match status" value="1"/>
</dbReference>
<dbReference type="PANTHER" id="PTHR46065:SF3">
    <property type="entry name" value="FI20425P1"/>
    <property type="match status" value="1"/>
</dbReference>
<evidence type="ECO:0000256" key="1">
    <source>
        <dbReference type="ARBA" id="ARBA00004141"/>
    </source>
</evidence>
<feature type="region of interest" description="Disordered" evidence="10">
    <location>
        <begin position="375"/>
        <end position="398"/>
    </location>
</feature>
<dbReference type="InParanoid" id="I7MJ08"/>
<keyword evidence="7" id="KW-0862">Zinc</keyword>
<feature type="transmembrane region" description="Helical" evidence="11">
    <location>
        <begin position="406"/>
        <end position="429"/>
    </location>
</feature>
<dbReference type="GO" id="GO:0008270">
    <property type="term" value="F:zinc ion binding"/>
    <property type="evidence" value="ECO:0007669"/>
    <property type="project" value="UniProtKB-KW"/>
</dbReference>
<dbReference type="RefSeq" id="XP_001025167.1">
    <property type="nucleotide sequence ID" value="XM_001025167.2"/>
</dbReference>
<dbReference type="InterPro" id="IPR013083">
    <property type="entry name" value="Znf_RING/FYVE/PHD"/>
</dbReference>
<evidence type="ECO:0000313" key="14">
    <source>
        <dbReference type="Proteomes" id="UP000009168"/>
    </source>
</evidence>
<dbReference type="HOGENOM" id="CLU_428676_0_0_1"/>
<evidence type="ECO:0000256" key="4">
    <source>
        <dbReference type="ARBA" id="ARBA00022723"/>
    </source>
</evidence>
<keyword evidence="6" id="KW-0833">Ubl conjugation pathway</keyword>
<evidence type="ECO:0000256" key="10">
    <source>
        <dbReference type="SAM" id="MobiDB-lite"/>
    </source>
</evidence>
<evidence type="ECO:0000256" key="2">
    <source>
        <dbReference type="ARBA" id="ARBA00022679"/>
    </source>
</evidence>
<feature type="transmembrane region" description="Helical" evidence="11">
    <location>
        <begin position="343"/>
        <end position="366"/>
    </location>
</feature>
<dbReference type="SUPFAM" id="SSF57850">
    <property type="entry name" value="RING/U-box"/>
    <property type="match status" value="1"/>
</dbReference>
<evidence type="ECO:0000259" key="12">
    <source>
        <dbReference type="PROSITE" id="PS51292"/>
    </source>
</evidence>
<sequence>MNKEASQMIPNEIANETQLNTNVININTSNNQTATRSINSSQSNRLERKNRFNLPGDQAYQQSSLLSNSQSNKIQVQSTKNKHSSQDRNLNASKEKKIQQDNLHIKEEAANELSSICNSVYSKKEYQTNQNYNNQDASPNKARVLYGSQIIQVRQSQQQIVEQMNCSMQSFHSKKSKDLQVYSAQDNKMLILEVKNPENIEKLKLKIEQDEQNKLNSGIKNKSQINVQDNNKEQLRQQDDQNSVLKETNNVLSCKICLEEGDSEKQGKIFTPCQCTGTCKWIHEECLKEWIISRYVHLQTSNNPRDFLKAECEICKYKYNMKFETQHKFYKNNVCTKNGKKNFITCLCSMLCIVAYIVCMLFFLVINNSSSGSSSNSNNQNNSNSNQNNQGNVQQSSSSSSNVQSYQYALIIVCSLLILLSLIVCIVSARQAFFRRSISRWLIFKYDPILNKVQNNNQSQNNNQKQQLNNQNSNQQPGYPPNDDRNLRFYYNGQVFNTNLRDSVPVNQQRYHVRRQVNPNRNNSMRREPSTQDQSQLFNLRNSDLAARQNQQNLILVQDQNALQSNRVNVENDEAMSQNVSARQVQNNEIVRVDNNRYNVNIDDESFEYFNNSQDMVVYQFNNNNNNQRQSNFNLADNY</sequence>
<keyword evidence="8 11" id="KW-1133">Transmembrane helix</keyword>
<protein>
    <submittedName>
        <fullName evidence="13">Zinc finger protein</fullName>
    </submittedName>
</protein>
<dbReference type="GO" id="GO:0016740">
    <property type="term" value="F:transferase activity"/>
    <property type="evidence" value="ECO:0007669"/>
    <property type="project" value="UniProtKB-KW"/>
</dbReference>
<keyword evidence="9 11" id="KW-0472">Membrane</keyword>
<keyword evidence="4" id="KW-0479">Metal-binding</keyword>
<feature type="domain" description="RING-CH-type" evidence="12">
    <location>
        <begin position="246"/>
        <end position="322"/>
    </location>
</feature>
<evidence type="ECO:0000313" key="13">
    <source>
        <dbReference type="EMBL" id="EAS04922.1"/>
    </source>
</evidence>
<evidence type="ECO:0000256" key="7">
    <source>
        <dbReference type="ARBA" id="ARBA00022833"/>
    </source>
</evidence>
<comment type="subcellular location">
    <subcellularLocation>
        <location evidence="1">Membrane</location>
        <topology evidence="1">Multi-pass membrane protein</topology>
    </subcellularLocation>
</comment>
<dbReference type="Gene3D" id="3.30.40.10">
    <property type="entry name" value="Zinc/RING finger domain, C3HC4 (zinc finger)"/>
    <property type="match status" value="1"/>
</dbReference>
<organism evidence="13 14">
    <name type="scientific">Tetrahymena thermophila (strain SB210)</name>
    <dbReference type="NCBI Taxonomy" id="312017"/>
    <lineage>
        <taxon>Eukaryota</taxon>
        <taxon>Sar</taxon>
        <taxon>Alveolata</taxon>
        <taxon>Ciliophora</taxon>
        <taxon>Intramacronucleata</taxon>
        <taxon>Oligohymenophorea</taxon>
        <taxon>Hymenostomatida</taxon>
        <taxon>Tetrahymenina</taxon>
        <taxon>Tetrahymenidae</taxon>
        <taxon>Tetrahymena</taxon>
    </lineage>
</organism>
<feature type="region of interest" description="Disordered" evidence="10">
    <location>
        <begin position="77"/>
        <end position="98"/>
    </location>
</feature>
<dbReference type="OrthoDB" id="264354at2759"/>
<accession>I7MJ08</accession>
<dbReference type="Proteomes" id="UP000009168">
    <property type="component" value="Unassembled WGS sequence"/>
</dbReference>
<evidence type="ECO:0000256" key="8">
    <source>
        <dbReference type="ARBA" id="ARBA00022989"/>
    </source>
</evidence>
<dbReference type="PANTHER" id="PTHR46065">
    <property type="entry name" value="E3 UBIQUITIN-PROTEIN LIGASE MARCH 2/3 FAMILY MEMBER"/>
    <property type="match status" value="1"/>
</dbReference>
<feature type="compositionally biased region" description="Low complexity" evidence="10">
    <location>
        <begin position="454"/>
        <end position="476"/>
    </location>
</feature>
<dbReference type="Pfam" id="PF12906">
    <property type="entry name" value="RINGv"/>
    <property type="match status" value="1"/>
</dbReference>
<evidence type="ECO:0000256" key="11">
    <source>
        <dbReference type="SAM" id="Phobius"/>
    </source>
</evidence>
<gene>
    <name evidence="13" type="ORF">TTHERM_00684660</name>
</gene>
<evidence type="ECO:0000256" key="9">
    <source>
        <dbReference type="ARBA" id="ARBA00023136"/>
    </source>
</evidence>
<feature type="region of interest" description="Disordered" evidence="10">
    <location>
        <begin position="515"/>
        <end position="534"/>
    </location>
</feature>
<dbReference type="GeneID" id="7830698"/>
<feature type="region of interest" description="Disordered" evidence="10">
    <location>
        <begin position="454"/>
        <end position="484"/>
    </location>
</feature>
<dbReference type="AlphaFoldDB" id="I7MJ08"/>
<dbReference type="InterPro" id="IPR011016">
    <property type="entry name" value="Znf_RING-CH"/>
</dbReference>
<evidence type="ECO:0000256" key="6">
    <source>
        <dbReference type="ARBA" id="ARBA00022786"/>
    </source>
</evidence>
<keyword evidence="3 11" id="KW-0812">Transmembrane</keyword>